<name>A0A0R0GVN7_SOYBN</name>
<evidence type="ECO:0000259" key="4">
    <source>
        <dbReference type="Pfam" id="PF01103"/>
    </source>
</evidence>
<gene>
    <name evidence="5" type="ORF">GLYMA_13G121200</name>
</gene>
<dbReference type="InParanoid" id="A0A0R0GVN7"/>
<accession>A0A0R0GVN7</accession>
<reference evidence="5" key="3">
    <citation type="submission" date="2018-07" db="EMBL/GenBank/DDBJ databases">
        <title>WGS assembly of Glycine max.</title>
        <authorList>
            <person name="Schmutz J."/>
            <person name="Cannon S."/>
            <person name="Schlueter J."/>
            <person name="Ma J."/>
            <person name="Mitros T."/>
            <person name="Nelson W."/>
            <person name="Hyten D."/>
            <person name="Song Q."/>
            <person name="Thelen J."/>
            <person name="Cheng J."/>
            <person name="Xu D."/>
            <person name="Hellsten U."/>
            <person name="May G."/>
            <person name="Yu Y."/>
            <person name="Sakurai T."/>
            <person name="Umezawa T."/>
            <person name="Bhattacharyya M."/>
            <person name="Sandhu D."/>
            <person name="Valliyodan B."/>
            <person name="Lindquist E."/>
            <person name="Peto M."/>
            <person name="Grant D."/>
            <person name="Shu S."/>
            <person name="Goodstein D."/>
            <person name="Barry K."/>
            <person name="Futrell-Griggs M."/>
            <person name="Abernathy B."/>
            <person name="Du J."/>
            <person name="Tian Z."/>
            <person name="Zhu L."/>
            <person name="Gill N."/>
            <person name="Joshi T."/>
            <person name="Libault M."/>
            <person name="Sethuraman A."/>
            <person name="Zhang X."/>
            <person name="Shinozaki K."/>
            <person name="Nguyen H."/>
            <person name="Wing R."/>
            <person name="Cregan P."/>
            <person name="Specht J."/>
            <person name="Grimwood J."/>
            <person name="Rokhsar D."/>
            <person name="Stacey G."/>
            <person name="Shoemaker R."/>
            <person name="Jackson S."/>
        </authorList>
    </citation>
    <scope>NUCLEOTIDE SEQUENCE</scope>
    <source>
        <tissue evidence="5">Callus</tissue>
    </source>
</reference>
<dbReference type="PANTHER" id="PTHR12815:SF39">
    <property type="entry name" value="OUTER MEMBRANE OMP85 FAMILY PROTEIN"/>
    <property type="match status" value="1"/>
</dbReference>
<evidence type="ECO:0000313" key="5">
    <source>
        <dbReference type="EMBL" id="KRH19528.1"/>
    </source>
</evidence>
<keyword evidence="2" id="KW-0472">Membrane</keyword>
<keyword evidence="7" id="KW-1185">Reference proteome</keyword>
<evidence type="ECO:0000313" key="6">
    <source>
        <dbReference type="EnsemblPlants" id="KRH19528"/>
    </source>
</evidence>
<dbReference type="InterPro" id="IPR000184">
    <property type="entry name" value="Bac_surfAg_D15"/>
</dbReference>
<dbReference type="EnsemblPlants" id="KRH19528">
    <property type="protein sequence ID" value="KRH19528"/>
    <property type="gene ID" value="GLYMA_13G121200"/>
</dbReference>
<comment type="subcellular location">
    <subcellularLocation>
        <location evidence="3">Plastid</location>
        <location evidence="3">Chloroplast outer membrane</location>
    </subcellularLocation>
</comment>
<evidence type="ECO:0000256" key="1">
    <source>
        <dbReference type="ARBA" id="ARBA00022805"/>
    </source>
</evidence>
<organism evidence="5">
    <name type="scientific">Glycine max</name>
    <name type="common">Soybean</name>
    <name type="synonym">Glycine hispida</name>
    <dbReference type="NCBI Taxonomy" id="3847"/>
    <lineage>
        <taxon>Eukaryota</taxon>
        <taxon>Viridiplantae</taxon>
        <taxon>Streptophyta</taxon>
        <taxon>Embryophyta</taxon>
        <taxon>Tracheophyta</taxon>
        <taxon>Spermatophyta</taxon>
        <taxon>Magnoliopsida</taxon>
        <taxon>eudicotyledons</taxon>
        <taxon>Gunneridae</taxon>
        <taxon>Pentapetalae</taxon>
        <taxon>rosids</taxon>
        <taxon>fabids</taxon>
        <taxon>Fabales</taxon>
        <taxon>Fabaceae</taxon>
        <taxon>Papilionoideae</taxon>
        <taxon>50 kb inversion clade</taxon>
        <taxon>NPAAA clade</taxon>
        <taxon>indigoferoid/millettioid clade</taxon>
        <taxon>Phaseoleae</taxon>
        <taxon>Glycine</taxon>
        <taxon>Glycine subgen. Soja</taxon>
    </lineage>
</organism>
<reference evidence="5 6" key="1">
    <citation type="journal article" date="2010" name="Nature">
        <title>Genome sequence of the palaeopolyploid soybean.</title>
        <authorList>
            <person name="Schmutz J."/>
            <person name="Cannon S.B."/>
            <person name="Schlueter J."/>
            <person name="Ma J."/>
            <person name="Mitros T."/>
            <person name="Nelson W."/>
            <person name="Hyten D.L."/>
            <person name="Song Q."/>
            <person name="Thelen J.J."/>
            <person name="Cheng J."/>
            <person name="Xu D."/>
            <person name="Hellsten U."/>
            <person name="May G.D."/>
            <person name="Yu Y."/>
            <person name="Sakurai T."/>
            <person name="Umezawa T."/>
            <person name="Bhattacharyya M.K."/>
            <person name="Sandhu D."/>
            <person name="Valliyodan B."/>
            <person name="Lindquist E."/>
            <person name="Peto M."/>
            <person name="Grant D."/>
            <person name="Shu S."/>
            <person name="Goodstein D."/>
            <person name="Barry K."/>
            <person name="Futrell-Griggs M."/>
            <person name="Abernathy B."/>
            <person name="Du J."/>
            <person name="Tian Z."/>
            <person name="Zhu L."/>
            <person name="Gill N."/>
            <person name="Joshi T."/>
            <person name="Libault M."/>
            <person name="Sethuraman A."/>
            <person name="Zhang X.-C."/>
            <person name="Shinozaki K."/>
            <person name="Nguyen H.T."/>
            <person name="Wing R.A."/>
            <person name="Cregan P."/>
            <person name="Specht J."/>
            <person name="Grimwood J."/>
            <person name="Rokhsar D."/>
            <person name="Stacey G."/>
            <person name="Shoemaker R.C."/>
            <person name="Jackson S.A."/>
        </authorList>
    </citation>
    <scope>NUCLEOTIDE SEQUENCE</scope>
    <source>
        <strain evidence="6">cv. Williams 82</strain>
        <tissue evidence="5">Callus</tissue>
    </source>
</reference>
<dbReference type="Pfam" id="PF01103">
    <property type="entry name" value="Omp85"/>
    <property type="match status" value="1"/>
</dbReference>
<dbReference type="STRING" id="3847.A0A0R0GVN7"/>
<dbReference type="Gramene" id="KRH19528">
    <property type="protein sequence ID" value="KRH19528"/>
    <property type="gene ID" value="GLYMA_13G121200"/>
</dbReference>
<dbReference type="Proteomes" id="UP000008827">
    <property type="component" value="Chromosome 13"/>
</dbReference>
<dbReference type="EMBL" id="CM000846">
    <property type="protein sequence ID" value="KRH19528.1"/>
    <property type="molecule type" value="Genomic_DNA"/>
</dbReference>
<evidence type="ECO:0000313" key="7">
    <source>
        <dbReference type="Proteomes" id="UP000008827"/>
    </source>
</evidence>
<keyword evidence="1" id="KW-1002">Plastid outer membrane</keyword>
<feature type="domain" description="Bacterial surface antigen (D15)" evidence="4">
    <location>
        <begin position="5"/>
        <end position="46"/>
    </location>
</feature>
<reference evidence="6" key="2">
    <citation type="submission" date="2018-02" db="UniProtKB">
        <authorList>
            <consortium name="EnsemblPlants"/>
        </authorList>
    </citation>
    <scope>IDENTIFICATION</scope>
    <source>
        <strain evidence="6">Williams 82</strain>
    </source>
</reference>
<dbReference type="GO" id="GO:0009707">
    <property type="term" value="C:chloroplast outer membrane"/>
    <property type="evidence" value="ECO:0007669"/>
    <property type="project" value="UniProtKB-SubCell"/>
</dbReference>
<evidence type="ECO:0000256" key="2">
    <source>
        <dbReference type="ARBA" id="ARBA00023136"/>
    </source>
</evidence>
<dbReference type="AlphaFoldDB" id="A0A0R0GVN7"/>
<keyword evidence="1" id="KW-0934">Plastid</keyword>
<protein>
    <recommendedName>
        <fullName evidence="4">Bacterial surface antigen (D15) domain-containing protein</fullName>
    </recommendedName>
</protein>
<dbReference type="PANTHER" id="PTHR12815">
    <property type="entry name" value="SORTING AND ASSEMBLY MACHINERY SAMM50 PROTEIN FAMILY MEMBER"/>
    <property type="match status" value="1"/>
</dbReference>
<proteinExistence type="predicted"/>
<dbReference type="InterPro" id="IPR039910">
    <property type="entry name" value="D15-like"/>
</dbReference>
<sequence>MSGGTVMGSFAPYQAFAVGGPSSVRGYGEGAVGVGQSCLVSTSELSSIPLGGIRFKTRLAQIQVDYVINAFQHGTTYFGISDLIL</sequence>
<evidence type="ECO:0000256" key="3">
    <source>
        <dbReference type="ARBA" id="ARBA00024013"/>
    </source>
</evidence>